<dbReference type="GO" id="GO:0016853">
    <property type="term" value="F:isomerase activity"/>
    <property type="evidence" value="ECO:0007669"/>
    <property type="project" value="UniProtKB-KW"/>
</dbReference>
<dbReference type="SUPFAM" id="SSF51658">
    <property type="entry name" value="Xylose isomerase-like"/>
    <property type="match status" value="1"/>
</dbReference>
<feature type="domain" description="Xylose isomerase-like TIM barrel" evidence="1">
    <location>
        <begin position="30"/>
        <end position="275"/>
    </location>
</feature>
<dbReference type="InterPro" id="IPR036237">
    <property type="entry name" value="Xyl_isomerase-like_sf"/>
</dbReference>
<dbReference type="InterPro" id="IPR013022">
    <property type="entry name" value="Xyl_isomerase-like_TIM-brl"/>
</dbReference>
<evidence type="ECO:0000259" key="1">
    <source>
        <dbReference type="Pfam" id="PF01261"/>
    </source>
</evidence>
<organism evidence="2 3">
    <name type="scientific">Ectobacillus funiculus</name>
    <dbReference type="NCBI Taxonomy" id="137993"/>
    <lineage>
        <taxon>Bacteria</taxon>
        <taxon>Bacillati</taxon>
        <taxon>Bacillota</taxon>
        <taxon>Bacilli</taxon>
        <taxon>Bacillales</taxon>
        <taxon>Bacillaceae</taxon>
        <taxon>Ectobacillus</taxon>
    </lineage>
</organism>
<comment type="caution">
    <text evidence="2">The sequence shown here is derived from an EMBL/GenBank/DDBJ whole genome shotgun (WGS) entry which is preliminary data.</text>
</comment>
<name>A0ABV5WR27_9BACI</name>
<dbReference type="Gene3D" id="3.20.20.150">
    <property type="entry name" value="Divalent-metal-dependent TIM barrel enzymes"/>
    <property type="match status" value="1"/>
</dbReference>
<evidence type="ECO:0000313" key="3">
    <source>
        <dbReference type="Proteomes" id="UP001589609"/>
    </source>
</evidence>
<dbReference type="PANTHER" id="PTHR12110:SF41">
    <property type="entry name" value="INOSOSE DEHYDRATASE"/>
    <property type="match status" value="1"/>
</dbReference>
<accession>A0ABV5WR27</accession>
<dbReference type="Pfam" id="PF01261">
    <property type="entry name" value="AP_endonuc_2"/>
    <property type="match status" value="1"/>
</dbReference>
<sequence length="293" mass="33988">MHVKIGTAPTSWGVWFPESDKQISWEKCMDEMAEAGYSGIELGPWGYFPKEYTRLKDELQQRNLELVATTLMDDLTSDSTTNAMISLLDQLASVQAQFESAKYIVLIDACYTDLVTGKLIRPQYLNDAEWENFVKNIIRIRDYAKVNYDLEVVFHPHAQTHVETETQMERLLEDTDINLCFDIGHHAYVGGDPVAFMRKHYKRISYLHLKNCDMKVREKMLQENWSFAKAVSEDIMVEPELGVIDMVQFSEVLKEVDFNGWVIVEQDMYPAPIDKPFPILKRTRRYLEKIGLG</sequence>
<dbReference type="RefSeq" id="WP_379952417.1">
    <property type="nucleotide sequence ID" value="NZ_JBHMAF010000198.1"/>
</dbReference>
<dbReference type="Proteomes" id="UP001589609">
    <property type="component" value="Unassembled WGS sequence"/>
</dbReference>
<dbReference type="InterPro" id="IPR050312">
    <property type="entry name" value="IolE/XylAMocC-like"/>
</dbReference>
<dbReference type="EMBL" id="JBHMAF010000198">
    <property type="protein sequence ID" value="MFB9762516.1"/>
    <property type="molecule type" value="Genomic_DNA"/>
</dbReference>
<protein>
    <submittedName>
        <fullName evidence="2">Sugar phosphate isomerase/epimerase family protein</fullName>
    </submittedName>
</protein>
<keyword evidence="3" id="KW-1185">Reference proteome</keyword>
<dbReference type="PANTHER" id="PTHR12110">
    <property type="entry name" value="HYDROXYPYRUVATE ISOMERASE"/>
    <property type="match status" value="1"/>
</dbReference>
<proteinExistence type="predicted"/>
<evidence type="ECO:0000313" key="2">
    <source>
        <dbReference type="EMBL" id="MFB9762516.1"/>
    </source>
</evidence>
<gene>
    <name evidence="2" type="ORF">ACFFMS_30270</name>
</gene>
<keyword evidence="2" id="KW-0413">Isomerase</keyword>
<reference evidence="2 3" key="1">
    <citation type="submission" date="2024-09" db="EMBL/GenBank/DDBJ databases">
        <authorList>
            <person name="Sun Q."/>
            <person name="Mori K."/>
        </authorList>
    </citation>
    <scope>NUCLEOTIDE SEQUENCE [LARGE SCALE GENOMIC DNA]</scope>
    <source>
        <strain evidence="2 3">JCM 11201</strain>
    </source>
</reference>